<dbReference type="CDD" id="cd09645">
    <property type="entry name" value="Cas5_I-E"/>
    <property type="match status" value="1"/>
</dbReference>
<dbReference type="EMBL" id="LFJS01000001">
    <property type="protein sequence ID" value="KMU54188.1"/>
    <property type="molecule type" value="Genomic_DNA"/>
</dbReference>
<dbReference type="NCBIfam" id="TIGR01868">
    <property type="entry name" value="casD_Cas5e"/>
    <property type="match status" value="1"/>
</dbReference>
<dbReference type="GO" id="GO:0051607">
    <property type="term" value="P:defense response to virus"/>
    <property type="evidence" value="ECO:0007669"/>
    <property type="project" value="UniProtKB-KW"/>
</dbReference>
<proteinExistence type="predicted"/>
<name>A0A656VUR3_SERMA</name>
<feature type="region of interest" description="Disordered" evidence="2">
    <location>
        <begin position="215"/>
        <end position="242"/>
    </location>
</feature>
<reference evidence="3 4" key="1">
    <citation type="submission" date="2015-06" db="EMBL/GenBank/DDBJ databases">
        <title>Draft Genome of Serratia marcescens Strain AH0650_Sm1.</title>
        <authorList>
            <person name="Wan Y."/>
            <person name="Gorrie C."/>
            <person name="Holt K."/>
        </authorList>
    </citation>
    <scope>NUCLEOTIDE SEQUENCE [LARGE SCALE GENOMIC DNA]</scope>
    <source>
        <strain evidence="3 4">AH0650_Sm1</strain>
    </source>
</reference>
<sequence>MSRYLLFQLYAPLVSWGAPAVGEVRHTDTIPTRSALLGLLAAALGIPRESEDELNQFNQHYRFAILPLSSHEQWLRDYHTTQVPRENKKRRYFTRREELTLAPQDVGTMLSSREYRCDAYYLVAVSAEPGAPVDLDNLAQALKTPVFPLYLGRKACPLALPLAPRVLTGHLADVFRAGERQLEQDLAFLYSPAKPVAFCYWEGEAEGVELIESRQRNDRPLSKKRWQFGTRVQHSGKYRREA</sequence>
<dbReference type="GO" id="GO:0003723">
    <property type="term" value="F:RNA binding"/>
    <property type="evidence" value="ECO:0007669"/>
    <property type="project" value="InterPro"/>
</dbReference>
<evidence type="ECO:0000256" key="2">
    <source>
        <dbReference type="SAM" id="MobiDB-lite"/>
    </source>
</evidence>
<dbReference type="Pfam" id="PF09704">
    <property type="entry name" value="Cas_Cas5d"/>
    <property type="match status" value="1"/>
</dbReference>
<dbReference type="InterPro" id="IPR013422">
    <property type="entry name" value="CRISPR-assoc_prot_Cas5_N"/>
</dbReference>
<evidence type="ECO:0000256" key="1">
    <source>
        <dbReference type="ARBA" id="ARBA00023118"/>
    </source>
</evidence>
<accession>A0A656VUR3</accession>
<protein>
    <submittedName>
        <fullName evidence="3">CRISPR system Cascade subunit CasD</fullName>
    </submittedName>
</protein>
<dbReference type="GO" id="GO:0043571">
    <property type="term" value="P:maintenance of CRISPR repeat elements"/>
    <property type="evidence" value="ECO:0007669"/>
    <property type="project" value="InterPro"/>
</dbReference>
<dbReference type="Proteomes" id="UP000037482">
    <property type="component" value="Unassembled WGS sequence"/>
</dbReference>
<evidence type="ECO:0000313" key="3">
    <source>
        <dbReference type="EMBL" id="KMU54188.1"/>
    </source>
</evidence>
<dbReference type="InterPro" id="IPR021124">
    <property type="entry name" value="CRISPR-assoc_prot_Cas5"/>
</dbReference>
<dbReference type="NCBIfam" id="TIGR02593">
    <property type="entry name" value="CRISPR_cas5"/>
    <property type="match status" value="1"/>
</dbReference>
<dbReference type="Gene3D" id="3.30.70.2660">
    <property type="match status" value="1"/>
</dbReference>
<dbReference type="AlphaFoldDB" id="A0A656VUR3"/>
<comment type="caution">
    <text evidence="3">The sequence shown here is derived from an EMBL/GenBank/DDBJ whole genome shotgun (WGS) entry which is preliminary data.</text>
</comment>
<gene>
    <name evidence="3" type="primary">casD</name>
    <name evidence="3" type="ORF">AB868_00096</name>
</gene>
<organism evidence="3 4">
    <name type="scientific">Serratia marcescens</name>
    <dbReference type="NCBI Taxonomy" id="615"/>
    <lineage>
        <taxon>Bacteria</taxon>
        <taxon>Pseudomonadati</taxon>
        <taxon>Pseudomonadota</taxon>
        <taxon>Gammaproteobacteria</taxon>
        <taxon>Enterobacterales</taxon>
        <taxon>Yersiniaceae</taxon>
        <taxon>Serratia</taxon>
    </lineage>
</organism>
<evidence type="ECO:0000313" key="4">
    <source>
        <dbReference type="Proteomes" id="UP000037482"/>
    </source>
</evidence>
<keyword evidence="1" id="KW-0051">Antiviral defense</keyword>
<dbReference type="RefSeq" id="WP_049294727.1">
    <property type="nucleotide sequence ID" value="NZ_CAXONA010000008.1"/>
</dbReference>
<dbReference type="InterPro" id="IPR010147">
    <property type="entry name" value="CRISPR-assoc_prot_CasD"/>
</dbReference>